<dbReference type="InterPro" id="IPR036522">
    <property type="entry name" value="MoaC_sf"/>
</dbReference>
<feature type="active site" evidence="4">
    <location>
        <position position="126"/>
    </location>
</feature>
<dbReference type="GO" id="GO:0061799">
    <property type="term" value="F:cyclic pyranopterin monophosphate synthase activity"/>
    <property type="evidence" value="ECO:0007669"/>
    <property type="project" value="UniProtKB-UniRule"/>
</dbReference>
<dbReference type="EC" id="4.6.1.17" evidence="4"/>
<name>A0AAE4SAJ6_9EURY</name>
<protein>
    <recommendedName>
        <fullName evidence="4">Probable cyclic pyranopterin monophosphate synthase</fullName>
        <ecNumber evidence="4">4.6.1.17</ecNumber>
    </recommendedName>
    <alternativeName>
        <fullName evidence="4">Molybdenum cofactor biosynthesis protein C</fullName>
    </alternativeName>
</protein>
<dbReference type="CDD" id="cd01419">
    <property type="entry name" value="MoaC_A"/>
    <property type="match status" value="1"/>
</dbReference>
<dbReference type="EMBL" id="JAWDKB010000001">
    <property type="protein sequence ID" value="MDV0442907.1"/>
    <property type="molecule type" value="Genomic_DNA"/>
</dbReference>
<dbReference type="AlphaFoldDB" id="A0AAE4SAJ6"/>
<feature type="binding site" evidence="4">
    <location>
        <begin position="111"/>
        <end position="112"/>
    </location>
    <ligand>
        <name>substrate</name>
    </ligand>
</feature>
<evidence type="ECO:0000256" key="4">
    <source>
        <dbReference type="HAMAP-Rule" id="MF_01224"/>
    </source>
</evidence>
<comment type="similarity">
    <text evidence="4">Belongs to the MoaC family.</text>
</comment>
<gene>
    <name evidence="4 6" type="primary">moaC</name>
    <name evidence="6" type="ORF">McpCs1_02690</name>
</gene>
<dbReference type="SUPFAM" id="SSF55040">
    <property type="entry name" value="Molybdenum cofactor biosynthesis protein C, MoaC"/>
    <property type="match status" value="1"/>
</dbReference>
<evidence type="ECO:0000313" key="7">
    <source>
        <dbReference type="Proteomes" id="UP001283212"/>
    </source>
</evidence>
<evidence type="ECO:0000259" key="5">
    <source>
        <dbReference type="Pfam" id="PF01967"/>
    </source>
</evidence>
<feature type="domain" description="Molybdopterin cofactor biosynthesis C (MoaC)" evidence="5">
    <location>
        <begin position="15"/>
        <end position="153"/>
    </location>
</feature>
<comment type="pathway">
    <text evidence="1 4">Cofactor biosynthesis; molybdopterin biosynthesis.</text>
</comment>
<accession>A0AAE4SAJ6</accession>
<dbReference type="NCBIfam" id="NF008999">
    <property type="entry name" value="PRK12343.1"/>
    <property type="match status" value="1"/>
</dbReference>
<proteinExistence type="inferred from homology"/>
<sequence length="157" mass="16922">MPTFTHLNEKNEVHMVDVTPKPDVAREATASGRIYLRPETLKAIAEGTVVKGNVLATAQVAGTMAVKQTWAIIPMCHPIPVGAVTVAFDQTAEYIEATCRVKTFGKTGIEMEALTGVSVALLTVWDMVKSAEKDEAGQYPMTRIEGIHVVEKIKAAA</sequence>
<reference evidence="6 7" key="1">
    <citation type="submission" date="2023-06" db="EMBL/GenBank/DDBJ databases">
        <title>Genome sequence of Methancorpusculaceae sp. Cs1.</title>
        <authorList>
            <person name="Protasov E."/>
            <person name="Platt K."/>
            <person name="Poehlein A."/>
            <person name="Daniel R."/>
            <person name="Brune A."/>
        </authorList>
    </citation>
    <scope>NUCLEOTIDE SEQUENCE [LARGE SCALE GENOMIC DNA]</scope>
    <source>
        <strain evidence="6 7">Cs1</strain>
    </source>
</reference>
<dbReference type="InterPro" id="IPR023047">
    <property type="entry name" value="Mo_CF_biosynth-C_arc"/>
</dbReference>
<dbReference type="HAMAP" id="MF_01224_A">
    <property type="entry name" value="MoaC_A"/>
    <property type="match status" value="1"/>
</dbReference>
<dbReference type="Proteomes" id="UP001283212">
    <property type="component" value="Unassembled WGS sequence"/>
</dbReference>
<dbReference type="Pfam" id="PF01967">
    <property type="entry name" value="MoaC"/>
    <property type="match status" value="1"/>
</dbReference>
<comment type="caution">
    <text evidence="6">The sequence shown here is derived from an EMBL/GenBank/DDBJ whole genome shotgun (WGS) entry which is preliminary data.</text>
</comment>
<evidence type="ECO:0000313" key="6">
    <source>
        <dbReference type="EMBL" id="MDV0442907.1"/>
    </source>
</evidence>
<dbReference type="InterPro" id="IPR023045">
    <property type="entry name" value="MoaC"/>
</dbReference>
<dbReference type="NCBIfam" id="TIGR00581">
    <property type="entry name" value="moaC"/>
    <property type="match status" value="1"/>
</dbReference>
<dbReference type="Gene3D" id="3.30.70.640">
    <property type="entry name" value="Molybdopterin cofactor biosynthesis C (MoaC) domain"/>
    <property type="match status" value="1"/>
</dbReference>
<dbReference type="NCBIfam" id="NF006870">
    <property type="entry name" value="PRK09364.1"/>
    <property type="match status" value="1"/>
</dbReference>
<dbReference type="InterPro" id="IPR050105">
    <property type="entry name" value="MoCo_biosynth_MoaA/MoaC"/>
</dbReference>
<feature type="binding site" evidence="4">
    <location>
        <begin position="75"/>
        <end position="77"/>
    </location>
    <ligand>
        <name>substrate</name>
    </ligand>
</feature>
<comment type="catalytic activity">
    <reaction evidence="4">
        <text>(8S)-3',8-cyclo-7,8-dihydroguanosine 5'-triphosphate = cyclic pyranopterin phosphate + diphosphate</text>
        <dbReference type="Rhea" id="RHEA:49580"/>
        <dbReference type="ChEBI" id="CHEBI:33019"/>
        <dbReference type="ChEBI" id="CHEBI:59648"/>
        <dbReference type="ChEBI" id="CHEBI:131766"/>
        <dbReference type="EC" id="4.6.1.17"/>
    </reaction>
</comment>
<organism evidence="6 7">
    <name type="scientific">Methanorbis rubei</name>
    <dbReference type="NCBI Taxonomy" id="3028300"/>
    <lineage>
        <taxon>Archaea</taxon>
        <taxon>Methanobacteriati</taxon>
        <taxon>Methanobacteriota</taxon>
        <taxon>Stenosarchaea group</taxon>
        <taxon>Methanomicrobia</taxon>
        <taxon>Methanomicrobiales</taxon>
        <taxon>Methanocorpusculaceae</taxon>
        <taxon>Methanorbis</taxon>
    </lineage>
</organism>
<comment type="subunit">
    <text evidence="4">Homohexamer; trimer of dimers.</text>
</comment>
<evidence type="ECO:0000256" key="2">
    <source>
        <dbReference type="ARBA" id="ARBA00023150"/>
    </source>
</evidence>
<dbReference type="RefSeq" id="WP_338095441.1">
    <property type="nucleotide sequence ID" value="NZ_JAWDKB010000001.1"/>
</dbReference>
<dbReference type="GO" id="GO:0006777">
    <property type="term" value="P:Mo-molybdopterin cofactor biosynthetic process"/>
    <property type="evidence" value="ECO:0007669"/>
    <property type="project" value="UniProtKB-UniRule"/>
</dbReference>
<dbReference type="PANTHER" id="PTHR22960">
    <property type="entry name" value="MOLYBDOPTERIN COFACTOR SYNTHESIS PROTEIN A"/>
    <property type="match status" value="1"/>
</dbReference>
<comment type="function">
    <text evidence="4">Catalyzes the conversion of (8S)-3',8-cyclo-7,8-dihydroguanosine 5'-triphosphate to cyclic pyranopterin monophosphate (cPMP).</text>
</comment>
<keyword evidence="2 4" id="KW-0501">Molybdenum cofactor biosynthesis</keyword>
<evidence type="ECO:0000256" key="3">
    <source>
        <dbReference type="ARBA" id="ARBA00023239"/>
    </source>
</evidence>
<keyword evidence="3 4" id="KW-0456">Lyase</keyword>
<dbReference type="InterPro" id="IPR002820">
    <property type="entry name" value="Mopterin_CF_biosynth-C_dom"/>
</dbReference>
<keyword evidence="7" id="KW-1185">Reference proteome</keyword>
<evidence type="ECO:0000256" key="1">
    <source>
        <dbReference type="ARBA" id="ARBA00005046"/>
    </source>
</evidence>